<protein>
    <recommendedName>
        <fullName evidence="4 11">Guanylate kinase</fullName>
        <ecNumber evidence="3 11">2.7.4.8</ecNumber>
    </recommendedName>
    <alternativeName>
        <fullName evidence="9 11">GMP kinase</fullName>
    </alternativeName>
</protein>
<dbReference type="RefSeq" id="WP_152581379.1">
    <property type="nucleotide sequence ID" value="NZ_JAKVIV010000001.1"/>
</dbReference>
<evidence type="ECO:0000256" key="4">
    <source>
        <dbReference type="ARBA" id="ARBA00016296"/>
    </source>
</evidence>
<proteinExistence type="inferred from homology"/>
<evidence type="ECO:0000259" key="13">
    <source>
        <dbReference type="PROSITE" id="PS50052"/>
    </source>
</evidence>
<evidence type="ECO:0000313" key="15">
    <source>
        <dbReference type="Proteomes" id="UP000325415"/>
    </source>
</evidence>
<evidence type="ECO:0000256" key="9">
    <source>
        <dbReference type="ARBA" id="ARBA00030128"/>
    </source>
</evidence>
<evidence type="ECO:0000256" key="11">
    <source>
        <dbReference type="HAMAP-Rule" id="MF_00328"/>
    </source>
</evidence>
<evidence type="ECO:0000256" key="7">
    <source>
        <dbReference type="ARBA" id="ARBA00022777"/>
    </source>
</evidence>
<dbReference type="InterPro" id="IPR020590">
    <property type="entry name" value="Guanylate_kinase_CS"/>
</dbReference>
<evidence type="ECO:0000256" key="3">
    <source>
        <dbReference type="ARBA" id="ARBA00012961"/>
    </source>
</evidence>
<comment type="caution">
    <text evidence="14">The sequence shown here is derived from an EMBL/GenBank/DDBJ whole genome shotgun (WGS) entry which is preliminary data.</text>
</comment>
<dbReference type="PROSITE" id="PS50052">
    <property type="entry name" value="GUANYLATE_KINASE_2"/>
    <property type="match status" value="1"/>
</dbReference>
<dbReference type="Gene3D" id="3.30.63.10">
    <property type="entry name" value="Guanylate Kinase phosphate binding domain"/>
    <property type="match status" value="1"/>
</dbReference>
<dbReference type="GO" id="GO:0005524">
    <property type="term" value="F:ATP binding"/>
    <property type="evidence" value="ECO:0007669"/>
    <property type="project" value="UniProtKB-UniRule"/>
</dbReference>
<dbReference type="Pfam" id="PF00625">
    <property type="entry name" value="Guanylate_kin"/>
    <property type="match status" value="1"/>
</dbReference>
<dbReference type="EMBL" id="QDAG01000009">
    <property type="protein sequence ID" value="KAE8127168.1"/>
    <property type="molecule type" value="Genomic_DNA"/>
</dbReference>
<dbReference type="CDD" id="cd00071">
    <property type="entry name" value="GMPK"/>
    <property type="match status" value="1"/>
</dbReference>
<dbReference type="InterPro" id="IPR017665">
    <property type="entry name" value="Guanylate_kinase"/>
</dbReference>
<comment type="catalytic activity">
    <reaction evidence="10 11">
        <text>GMP + ATP = GDP + ADP</text>
        <dbReference type="Rhea" id="RHEA:20780"/>
        <dbReference type="ChEBI" id="CHEBI:30616"/>
        <dbReference type="ChEBI" id="CHEBI:58115"/>
        <dbReference type="ChEBI" id="CHEBI:58189"/>
        <dbReference type="ChEBI" id="CHEBI:456216"/>
        <dbReference type="EC" id="2.7.4.8"/>
    </reaction>
</comment>
<dbReference type="AlphaFoldDB" id="A0A5N6S196"/>
<name>A0A5N6S196_9BIFI</name>
<evidence type="ECO:0000313" key="14">
    <source>
        <dbReference type="EMBL" id="KAE8127168.1"/>
    </source>
</evidence>
<evidence type="ECO:0000256" key="5">
    <source>
        <dbReference type="ARBA" id="ARBA00022679"/>
    </source>
</evidence>
<dbReference type="NCBIfam" id="TIGR03263">
    <property type="entry name" value="guanyl_kin"/>
    <property type="match status" value="1"/>
</dbReference>
<keyword evidence="5 11" id="KW-0808">Transferase</keyword>
<dbReference type="Proteomes" id="UP000325415">
    <property type="component" value="Unassembled WGS sequence"/>
</dbReference>
<dbReference type="InterPro" id="IPR027417">
    <property type="entry name" value="P-loop_NTPase"/>
</dbReference>
<feature type="compositionally biased region" description="Basic and acidic residues" evidence="12">
    <location>
        <begin position="14"/>
        <end position="31"/>
    </location>
</feature>
<keyword evidence="11" id="KW-0963">Cytoplasm</keyword>
<gene>
    <name evidence="11" type="primary">gmk</name>
    <name evidence="14" type="ORF">DDE84_09075</name>
</gene>
<dbReference type="OrthoDB" id="9808150at2"/>
<keyword evidence="8 11" id="KW-0067">ATP-binding</keyword>
<evidence type="ECO:0000256" key="6">
    <source>
        <dbReference type="ARBA" id="ARBA00022741"/>
    </source>
</evidence>
<evidence type="ECO:0000256" key="8">
    <source>
        <dbReference type="ARBA" id="ARBA00022840"/>
    </source>
</evidence>
<feature type="compositionally biased region" description="Low complexity" evidence="12">
    <location>
        <begin position="1"/>
        <end position="13"/>
    </location>
</feature>
<evidence type="ECO:0000256" key="2">
    <source>
        <dbReference type="ARBA" id="ARBA00005790"/>
    </source>
</evidence>
<sequence length="221" mass="24734">MTTRTDGTDNTDGTDTKDYTQSRTHHADHTGRLIVLTGPTAVGKGTVETELRAHHPEVWVSVSATTRAPRPGEVDGRTYWFMNEAEFLAKEAQGWFLETAVVHNMAHYGTPLQPVLDHIASNTPTILEIDLQGARRVKDRAADMGLDVVYVFIAPPSYDELVRRLVGRGTENEEQRRKRLETAKLELASESEFDVTIVNNTVEQCAEDLWAIIAKEYGLEQ</sequence>
<evidence type="ECO:0000256" key="10">
    <source>
        <dbReference type="ARBA" id="ARBA00048594"/>
    </source>
</evidence>
<accession>A0A5N6S196</accession>
<dbReference type="InterPro" id="IPR008144">
    <property type="entry name" value="Guanylate_kin-like_dom"/>
</dbReference>
<dbReference type="HAMAP" id="MF_00328">
    <property type="entry name" value="Guanylate_kinase"/>
    <property type="match status" value="1"/>
</dbReference>
<dbReference type="FunFam" id="3.30.63.10:FF:000002">
    <property type="entry name" value="Guanylate kinase 1"/>
    <property type="match status" value="1"/>
</dbReference>
<keyword evidence="6 11" id="KW-0547">Nucleotide-binding</keyword>
<dbReference type="GO" id="GO:0004385">
    <property type="term" value="F:GMP kinase activity"/>
    <property type="evidence" value="ECO:0007669"/>
    <property type="project" value="UniProtKB-UniRule"/>
</dbReference>
<dbReference type="Gene3D" id="3.40.50.300">
    <property type="entry name" value="P-loop containing nucleotide triphosphate hydrolases"/>
    <property type="match status" value="1"/>
</dbReference>
<reference evidence="14 15" key="1">
    <citation type="submission" date="2018-04" db="EMBL/GenBank/DDBJ databases">
        <authorList>
            <person name="Eckel V.P."/>
            <person name="Vogel R.F."/>
        </authorList>
    </citation>
    <scope>NUCLEOTIDE SEQUENCE [LARGE SCALE GENOMIC DNA]</scope>
    <source>
        <strain evidence="15">TMW 2.1764</strain>
    </source>
</reference>
<dbReference type="GO" id="GO:0005829">
    <property type="term" value="C:cytosol"/>
    <property type="evidence" value="ECO:0007669"/>
    <property type="project" value="TreeGrafter"/>
</dbReference>
<dbReference type="SUPFAM" id="SSF52540">
    <property type="entry name" value="P-loop containing nucleoside triphosphate hydrolases"/>
    <property type="match status" value="1"/>
</dbReference>
<dbReference type="EC" id="2.7.4.8" evidence="3 11"/>
<dbReference type="SMART" id="SM00072">
    <property type="entry name" value="GuKc"/>
    <property type="match status" value="1"/>
</dbReference>
<evidence type="ECO:0000256" key="12">
    <source>
        <dbReference type="SAM" id="MobiDB-lite"/>
    </source>
</evidence>
<organism evidence="14 15">
    <name type="scientific">Bifidobacterium tibiigranuli</name>
    <dbReference type="NCBI Taxonomy" id="2172043"/>
    <lineage>
        <taxon>Bacteria</taxon>
        <taxon>Bacillati</taxon>
        <taxon>Actinomycetota</taxon>
        <taxon>Actinomycetes</taxon>
        <taxon>Bifidobacteriales</taxon>
        <taxon>Bifidobacteriaceae</taxon>
        <taxon>Bifidobacterium</taxon>
    </lineage>
</organism>
<comment type="similarity">
    <text evidence="2 11">Belongs to the guanylate kinase family.</text>
</comment>
<feature type="region of interest" description="Disordered" evidence="12">
    <location>
        <begin position="1"/>
        <end position="31"/>
    </location>
</feature>
<comment type="function">
    <text evidence="1 11">Essential for recycling GMP and indirectly, cGMP.</text>
</comment>
<comment type="subcellular location">
    <subcellularLocation>
        <location evidence="11">Cytoplasm</location>
    </subcellularLocation>
</comment>
<feature type="binding site" evidence="11">
    <location>
        <begin position="38"/>
        <end position="45"/>
    </location>
    <ligand>
        <name>ATP</name>
        <dbReference type="ChEBI" id="CHEBI:30616"/>
    </ligand>
</feature>
<keyword evidence="7 11" id="KW-0418">Kinase</keyword>
<dbReference type="InterPro" id="IPR008145">
    <property type="entry name" value="GK/Ca_channel_bsu"/>
</dbReference>
<keyword evidence="15" id="KW-1185">Reference proteome</keyword>
<feature type="domain" description="Guanylate kinase-like" evidence="13">
    <location>
        <begin position="31"/>
        <end position="214"/>
    </location>
</feature>
<evidence type="ECO:0000256" key="1">
    <source>
        <dbReference type="ARBA" id="ARBA00003531"/>
    </source>
</evidence>
<dbReference type="PROSITE" id="PS00856">
    <property type="entry name" value="GUANYLATE_KINASE_1"/>
    <property type="match status" value="1"/>
</dbReference>
<dbReference type="GeneID" id="78127833"/>
<dbReference type="PANTHER" id="PTHR23117">
    <property type="entry name" value="GUANYLATE KINASE-RELATED"/>
    <property type="match status" value="1"/>
</dbReference>
<dbReference type="PANTHER" id="PTHR23117:SF13">
    <property type="entry name" value="GUANYLATE KINASE"/>
    <property type="match status" value="1"/>
</dbReference>